<proteinExistence type="predicted"/>
<keyword evidence="2" id="KW-1185">Reference proteome</keyword>
<sequence length="336" mass="38111">MSTVPCPENIEKNGGEKAVASPTTTEAVRDSLVRVEGESGSAPKSENVTAVQPNPMPPPPPPAATRSSVNLRPLPHREHATRRLPQHAHYTPPLCSRETFRAKLGLRRYGFQYPQYPTVPAGEYPHGEFPPADYPDHGDGYPDYYGMRPMSSRDLDRRPSRTKHRSRAGKRSRSASASKSRSISRSNRSKSRSRSRSKSRSSRSRSVSRVRDLNLREPSFLDAFRVLYLTPSKSRKSTTKYLATKKRQDRIEEVLKSDGLGSKRWLFYPRSHHSEPVATIGQVAGPRDNSDQRVKIDGQFFKKYKRSKSVNRDAPVAKLKRWELVLYKKLGFIRAE</sequence>
<organism evidence="1 2">
    <name type="scientific">Choristoneura fumiferana</name>
    <name type="common">Spruce budworm moth</name>
    <name type="synonym">Archips fumiferana</name>
    <dbReference type="NCBI Taxonomy" id="7141"/>
    <lineage>
        <taxon>Eukaryota</taxon>
        <taxon>Metazoa</taxon>
        <taxon>Ecdysozoa</taxon>
        <taxon>Arthropoda</taxon>
        <taxon>Hexapoda</taxon>
        <taxon>Insecta</taxon>
        <taxon>Pterygota</taxon>
        <taxon>Neoptera</taxon>
        <taxon>Endopterygota</taxon>
        <taxon>Lepidoptera</taxon>
        <taxon>Glossata</taxon>
        <taxon>Ditrysia</taxon>
        <taxon>Tortricoidea</taxon>
        <taxon>Tortricidae</taxon>
        <taxon>Tortricinae</taxon>
        <taxon>Choristoneura</taxon>
    </lineage>
</organism>
<evidence type="ECO:0000313" key="2">
    <source>
        <dbReference type="Proteomes" id="UP001064048"/>
    </source>
</evidence>
<dbReference type="Proteomes" id="UP001064048">
    <property type="component" value="Chromosome 3"/>
</dbReference>
<protein>
    <submittedName>
        <fullName evidence="1">Uncharacterized protein</fullName>
    </submittedName>
</protein>
<reference evidence="1 2" key="1">
    <citation type="journal article" date="2022" name="Genome Biol. Evol.">
        <title>The Spruce Budworm Genome: Reconstructing the Evolutionary History of Antifreeze Proteins.</title>
        <authorList>
            <person name="Beliveau C."/>
            <person name="Gagne P."/>
            <person name="Picq S."/>
            <person name="Vernygora O."/>
            <person name="Keeling C.I."/>
            <person name="Pinkney K."/>
            <person name="Doucet D."/>
            <person name="Wen F."/>
            <person name="Johnston J.S."/>
            <person name="Maaroufi H."/>
            <person name="Boyle B."/>
            <person name="Laroche J."/>
            <person name="Dewar K."/>
            <person name="Juretic N."/>
            <person name="Blackburn G."/>
            <person name="Nisole A."/>
            <person name="Brunet B."/>
            <person name="Brandao M."/>
            <person name="Lumley L."/>
            <person name="Duan J."/>
            <person name="Quan G."/>
            <person name="Lucarotti C.J."/>
            <person name="Roe A.D."/>
            <person name="Sperling F.A.H."/>
            <person name="Levesque R.C."/>
            <person name="Cusson M."/>
        </authorList>
    </citation>
    <scope>NUCLEOTIDE SEQUENCE [LARGE SCALE GENOMIC DNA]</scope>
    <source>
        <strain evidence="1">Glfc:IPQL:Cfum</strain>
    </source>
</reference>
<evidence type="ECO:0000313" key="1">
    <source>
        <dbReference type="EMBL" id="KAI8428321.1"/>
    </source>
</evidence>
<accession>A0ACC0JVT6</accession>
<name>A0ACC0JVT6_CHOFU</name>
<dbReference type="EMBL" id="CM046103">
    <property type="protein sequence ID" value="KAI8428321.1"/>
    <property type="molecule type" value="Genomic_DNA"/>
</dbReference>
<gene>
    <name evidence="1" type="ORF">MSG28_002515</name>
</gene>
<comment type="caution">
    <text evidence="1">The sequence shown here is derived from an EMBL/GenBank/DDBJ whole genome shotgun (WGS) entry which is preliminary data.</text>
</comment>